<name>A2BLW0_HYPBU</name>
<gene>
    <name evidence="1" type="ordered locus">Hbut_1134</name>
</gene>
<dbReference type="Proteomes" id="UP000002593">
    <property type="component" value="Chromosome"/>
</dbReference>
<dbReference type="OrthoDB" id="18579at2157"/>
<dbReference type="HOGENOM" id="CLU_140136_0_0_2"/>
<dbReference type="EMBL" id="CP000493">
    <property type="protein sequence ID" value="ABM80971.1"/>
    <property type="molecule type" value="Genomic_DNA"/>
</dbReference>
<proteinExistence type="predicted"/>
<dbReference type="STRING" id="415426.Hbut_1134"/>
<dbReference type="RefSeq" id="WP_011822289.1">
    <property type="nucleotide sequence ID" value="NC_008818.1"/>
</dbReference>
<protein>
    <submittedName>
        <fullName evidence="1">Conserved crenarchaeal protein</fullName>
    </submittedName>
</protein>
<sequence length="120" mass="12560">MGAAASSGIPEVARLALKLGASFTILGTVKEAIEVFKPDHVVVVSRDYGEPVVPEEYASKLLERKGRIMLVFGGIDPAPSKDVAGLGDAIYPANTRSRLGPIAEAALILYPIARISQGTA</sequence>
<evidence type="ECO:0000313" key="1">
    <source>
        <dbReference type="EMBL" id="ABM80971.1"/>
    </source>
</evidence>
<dbReference type="AlphaFoldDB" id="A2BLW0"/>
<dbReference type="Pfam" id="PF09895">
    <property type="entry name" value="DUF2122"/>
    <property type="match status" value="1"/>
</dbReference>
<reference evidence="1 2" key="1">
    <citation type="journal article" date="2007" name="Archaea">
        <title>The genome of Hyperthermus butylicus: a sulfur-reducing, peptide fermenting, neutrophilic Crenarchaeote growing up to 108 degrees C.</title>
        <authorList>
            <person name="Brugger K."/>
            <person name="Chen L."/>
            <person name="Stark M."/>
            <person name="Zibat A."/>
            <person name="Redder P."/>
            <person name="Ruepp A."/>
            <person name="Awayez M."/>
            <person name="She Q."/>
            <person name="Garrett R.A."/>
            <person name="Klenk H.P."/>
        </authorList>
    </citation>
    <scope>NUCLEOTIDE SEQUENCE [LARGE SCALE GENOMIC DNA]</scope>
    <source>
        <strain evidence="2">DSM 5456 / JCM 9403 / PLM1-5</strain>
    </source>
</reference>
<dbReference type="InterPro" id="IPR018665">
    <property type="entry name" value="DUF2122_RecB-nuclease-rel"/>
</dbReference>
<accession>A2BLW0</accession>
<dbReference type="KEGG" id="hbu:Hbut_1134"/>
<dbReference type="eggNOG" id="arCOG01019">
    <property type="taxonomic scope" value="Archaea"/>
</dbReference>
<organism evidence="1 2">
    <name type="scientific">Hyperthermus butylicus (strain DSM 5456 / JCM 9403 / PLM1-5)</name>
    <dbReference type="NCBI Taxonomy" id="415426"/>
    <lineage>
        <taxon>Archaea</taxon>
        <taxon>Thermoproteota</taxon>
        <taxon>Thermoprotei</taxon>
        <taxon>Desulfurococcales</taxon>
        <taxon>Pyrodictiaceae</taxon>
        <taxon>Hyperthermus</taxon>
    </lineage>
</organism>
<evidence type="ECO:0000313" key="2">
    <source>
        <dbReference type="Proteomes" id="UP000002593"/>
    </source>
</evidence>
<dbReference type="EnsemblBacteria" id="ABM80971">
    <property type="protein sequence ID" value="ABM80971"/>
    <property type="gene ID" value="Hbut_1134"/>
</dbReference>
<dbReference type="GeneID" id="4782064"/>
<keyword evidence="2" id="KW-1185">Reference proteome</keyword>